<keyword evidence="2" id="KW-1185">Reference proteome</keyword>
<name>A0AAW2YN56_9EUKA</name>
<dbReference type="AlphaFoldDB" id="A0AAW2YN56"/>
<accession>A0AAW2YN56</accession>
<organism evidence="1 2">
    <name type="scientific">Acrasis kona</name>
    <dbReference type="NCBI Taxonomy" id="1008807"/>
    <lineage>
        <taxon>Eukaryota</taxon>
        <taxon>Discoba</taxon>
        <taxon>Heterolobosea</taxon>
        <taxon>Tetramitia</taxon>
        <taxon>Eutetramitia</taxon>
        <taxon>Acrasidae</taxon>
        <taxon>Acrasis</taxon>
    </lineage>
</organism>
<evidence type="ECO:0000313" key="1">
    <source>
        <dbReference type="EMBL" id="KAL0478236.1"/>
    </source>
</evidence>
<dbReference type="Proteomes" id="UP001431209">
    <property type="component" value="Unassembled WGS sequence"/>
</dbReference>
<sequence length="95" mass="10695">MMNVADEGLKIVPYRGSNTASTIDNKQVKQRFRCEKCGCSEYTTGEIRTCSNLLAKILNVQNNRYKTLTCEGCGFTQMYQATQSFLANLLDVVVR</sequence>
<proteinExistence type="predicted"/>
<dbReference type="EMBL" id="JAOPGA020000341">
    <property type="protein sequence ID" value="KAL0478236.1"/>
    <property type="molecule type" value="Genomic_DNA"/>
</dbReference>
<dbReference type="InterPro" id="IPR018652">
    <property type="entry name" value="DUF2082_NA-bd_Znr"/>
</dbReference>
<gene>
    <name evidence="1" type="ORF">AKO1_001661</name>
</gene>
<evidence type="ECO:0000313" key="2">
    <source>
        <dbReference type="Proteomes" id="UP001431209"/>
    </source>
</evidence>
<protein>
    <submittedName>
        <fullName evidence="1">Uncharacterized protein</fullName>
    </submittedName>
</protein>
<comment type="caution">
    <text evidence="1">The sequence shown here is derived from an EMBL/GenBank/DDBJ whole genome shotgun (WGS) entry which is preliminary data.</text>
</comment>
<reference evidence="1 2" key="1">
    <citation type="submission" date="2024-03" db="EMBL/GenBank/DDBJ databases">
        <title>The Acrasis kona genome and developmental transcriptomes reveal deep origins of eukaryotic multicellular pathways.</title>
        <authorList>
            <person name="Sheikh S."/>
            <person name="Fu C.-J."/>
            <person name="Brown M.W."/>
            <person name="Baldauf S.L."/>
        </authorList>
    </citation>
    <scope>NUCLEOTIDE SEQUENCE [LARGE SCALE GENOMIC DNA]</scope>
    <source>
        <strain evidence="1 2">ATCC MYA-3509</strain>
    </source>
</reference>
<dbReference type="Pfam" id="PF09855">
    <property type="entry name" value="Zn_ribbon_13"/>
    <property type="match status" value="1"/>
</dbReference>